<protein>
    <submittedName>
        <fullName evidence="1">Uncharacterized protein</fullName>
    </submittedName>
</protein>
<keyword evidence="2" id="KW-1185">Reference proteome</keyword>
<gene>
    <name evidence="1" type="ORF">ILYODFUR_000548</name>
</gene>
<accession>A0ABV0URU0</accession>
<evidence type="ECO:0000313" key="1">
    <source>
        <dbReference type="EMBL" id="MEQ2246547.1"/>
    </source>
</evidence>
<reference evidence="1 2" key="1">
    <citation type="submission" date="2021-06" db="EMBL/GenBank/DDBJ databases">
        <authorList>
            <person name="Palmer J.M."/>
        </authorList>
    </citation>
    <scope>NUCLEOTIDE SEQUENCE [LARGE SCALE GENOMIC DNA]</scope>
    <source>
        <strain evidence="2">if_2019</strain>
        <tissue evidence="1">Muscle</tissue>
    </source>
</reference>
<name>A0ABV0URU0_9TELE</name>
<evidence type="ECO:0000313" key="2">
    <source>
        <dbReference type="Proteomes" id="UP001482620"/>
    </source>
</evidence>
<sequence length="101" mass="11849">ARGRRSDWWHSLGLRAYRRRLNLHTLKSVLCRSITRSEDDYQLPSHHQRLTGWILLYWLSEEQKLPYAGLDPPLKLTDLKTLTSYLCSRRAGNVKHYLGSG</sequence>
<feature type="non-terminal residue" evidence="1">
    <location>
        <position position="1"/>
    </location>
</feature>
<dbReference type="EMBL" id="JAHRIQ010081120">
    <property type="protein sequence ID" value="MEQ2246547.1"/>
    <property type="molecule type" value="Genomic_DNA"/>
</dbReference>
<comment type="caution">
    <text evidence="1">The sequence shown here is derived from an EMBL/GenBank/DDBJ whole genome shotgun (WGS) entry which is preliminary data.</text>
</comment>
<organism evidence="1 2">
    <name type="scientific">Ilyodon furcidens</name>
    <name type="common">goldbreast splitfin</name>
    <dbReference type="NCBI Taxonomy" id="33524"/>
    <lineage>
        <taxon>Eukaryota</taxon>
        <taxon>Metazoa</taxon>
        <taxon>Chordata</taxon>
        <taxon>Craniata</taxon>
        <taxon>Vertebrata</taxon>
        <taxon>Euteleostomi</taxon>
        <taxon>Actinopterygii</taxon>
        <taxon>Neopterygii</taxon>
        <taxon>Teleostei</taxon>
        <taxon>Neoteleostei</taxon>
        <taxon>Acanthomorphata</taxon>
        <taxon>Ovalentaria</taxon>
        <taxon>Atherinomorphae</taxon>
        <taxon>Cyprinodontiformes</taxon>
        <taxon>Goodeidae</taxon>
        <taxon>Ilyodon</taxon>
    </lineage>
</organism>
<dbReference type="Proteomes" id="UP001482620">
    <property type="component" value="Unassembled WGS sequence"/>
</dbReference>
<proteinExistence type="predicted"/>